<accession>A0A8H5Z980</accession>
<evidence type="ECO:0000259" key="1">
    <source>
        <dbReference type="SMART" id="SM00382"/>
    </source>
</evidence>
<dbReference type="InterPro" id="IPR002182">
    <property type="entry name" value="NB-ARC"/>
</dbReference>
<sequence>MRLLHFNALGRLVLTDFRGKTIPPYAILSHRWSDSEILIEDISNRTYKEKEEGYRKLQFCAERAAQDELQYFWIDTCCIDRWNNNERSKAINSMFQWYKDATRCYVFLSDVSVSTATELVQRSDWEASFRASGWFTRGWTLQELIAPVSVEFFSCEGHRIGDRVSLDQLLHDITGIPLAALRNCPLHEFSTSERRRWVENRRTKEEEDIVYCLLGILGVSMPTAYGEGEESARSRLQAELEGASDAPSIIPFSQNPRFVGRESQLADLEAKLFTNEQTTTTLAIVGPGGTGKSQLALEVAHRTRQNNKSCSVFWMDASDKDSLYQSYTSVAQKLSIPGWDDDQVDMKQLAKSCIEEMSARQCLLVFDNAEYTTLRSGGSSTTEAADLADYLPQFKLCSAIFTTTNIDTAQALASQNVIALRELTRDAALRMLQVRLERPLANTEQQEAEHVLRELSYLPLAVMQAAACMKAIGMTVQEYRARLDEHKELAIEQGGDSSSGRLQDSGVKDPVAAALFLSIYEISRDNALAADYLFLAACLDRKDISLDLLEAASVQAREDAIRVLDNATDDNNEERLRLASRCAITLLSDGRYKEAEELDVQVMQTMKRVLTDEHRSTLTSMNNLAETYRDQGRWKEAEELQVQVMQTMKRVLGDEYPDTLTSMGNLAATYRNQGRWKEAEELEVQVMQTRKRVFGDKHPDTLASMGNLASTYNDQGRWKEAEELEVQVMQTMKRVLGDEHPNTLTSMHNLAFTLYSQARHEEALALMATCYQSRVQALGGRHHDTKLSLFTLTGWLAELGEGQ</sequence>
<evidence type="ECO:0000313" key="2">
    <source>
        <dbReference type="EMBL" id="KAF5845127.1"/>
    </source>
</evidence>
<dbReference type="Pfam" id="PF00931">
    <property type="entry name" value="NB-ARC"/>
    <property type="match status" value="1"/>
</dbReference>
<dbReference type="InterPro" id="IPR003593">
    <property type="entry name" value="AAA+_ATPase"/>
</dbReference>
<reference evidence="2" key="1">
    <citation type="submission" date="2019-11" db="EMBL/GenBank/DDBJ databases">
        <title>Bipolaris sorokiniana Genome sequencing.</title>
        <authorList>
            <person name="Wang H."/>
        </authorList>
    </citation>
    <scope>NUCLEOTIDE SEQUENCE</scope>
</reference>
<comment type="caution">
    <text evidence="2">The sequence shown here is derived from an EMBL/GenBank/DDBJ whole genome shotgun (WGS) entry which is preliminary data.</text>
</comment>
<dbReference type="PANTHER" id="PTHR10622">
    <property type="entry name" value="HET DOMAIN-CONTAINING PROTEIN"/>
    <property type="match status" value="1"/>
</dbReference>
<dbReference type="SMART" id="SM00382">
    <property type="entry name" value="AAA"/>
    <property type="match status" value="1"/>
</dbReference>
<dbReference type="SUPFAM" id="SSF52540">
    <property type="entry name" value="P-loop containing nucleoside triphosphate hydrolases"/>
    <property type="match status" value="1"/>
</dbReference>
<protein>
    <recommendedName>
        <fullName evidence="1">AAA+ ATPase domain-containing protein</fullName>
    </recommendedName>
</protein>
<proteinExistence type="predicted"/>
<gene>
    <name evidence="2" type="ORF">GGP41_001220</name>
</gene>
<dbReference type="Pfam" id="PF13374">
    <property type="entry name" value="TPR_10"/>
    <property type="match status" value="3"/>
</dbReference>
<feature type="domain" description="AAA+ ATPase" evidence="1">
    <location>
        <begin position="278"/>
        <end position="438"/>
    </location>
</feature>
<evidence type="ECO:0000313" key="3">
    <source>
        <dbReference type="Proteomes" id="UP000624244"/>
    </source>
</evidence>
<dbReference type="SUPFAM" id="SSF48452">
    <property type="entry name" value="TPR-like"/>
    <property type="match status" value="2"/>
</dbReference>
<dbReference type="PANTHER" id="PTHR10622:SF11">
    <property type="entry name" value="HET-DOMAIN-CONTAINING PROTEIN"/>
    <property type="match status" value="1"/>
</dbReference>
<organism evidence="2 3">
    <name type="scientific">Cochliobolus sativus</name>
    <name type="common">Common root rot and spot blotch fungus</name>
    <name type="synonym">Bipolaris sorokiniana</name>
    <dbReference type="NCBI Taxonomy" id="45130"/>
    <lineage>
        <taxon>Eukaryota</taxon>
        <taxon>Fungi</taxon>
        <taxon>Dikarya</taxon>
        <taxon>Ascomycota</taxon>
        <taxon>Pezizomycotina</taxon>
        <taxon>Dothideomycetes</taxon>
        <taxon>Pleosporomycetidae</taxon>
        <taxon>Pleosporales</taxon>
        <taxon>Pleosporineae</taxon>
        <taxon>Pleosporaceae</taxon>
        <taxon>Bipolaris</taxon>
    </lineage>
</organism>
<dbReference type="Gene3D" id="1.25.40.10">
    <property type="entry name" value="Tetratricopeptide repeat domain"/>
    <property type="match status" value="2"/>
</dbReference>
<dbReference type="Pfam" id="PF06985">
    <property type="entry name" value="HET"/>
    <property type="match status" value="1"/>
</dbReference>
<dbReference type="InterPro" id="IPR027417">
    <property type="entry name" value="P-loop_NTPase"/>
</dbReference>
<dbReference type="Pfam" id="PF13424">
    <property type="entry name" value="TPR_12"/>
    <property type="match status" value="1"/>
</dbReference>
<dbReference type="GO" id="GO:0043531">
    <property type="term" value="F:ADP binding"/>
    <property type="evidence" value="ECO:0007669"/>
    <property type="project" value="InterPro"/>
</dbReference>
<dbReference type="Proteomes" id="UP000624244">
    <property type="component" value="Unassembled WGS sequence"/>
</dbReference>
<dbReference type="AlphaFoldDB" id="A0A8H5Z980"/>
<dbReference type="Gene3D" id="3.40.50.300">
    <property type="entry name" value="P-loop containing nucleotide triphosphate hydrolases"/>
    <property type="match status" value="1"/>
</dbReference>
<dbReference type="InterPro" id="IPR011990">
    <property type="entry name" value="TPR-like_helical_dom_sf"/>
</dbReference>
<dbReference type="EMBL" id="WNKQ01000020">
    <property type="protein sequence ID" value="KAF5845127.1"/>
    <property type="molecule type" value="Genomic_DNA"/>
</dbReference>
<name>A0A8H5Z980_COCSA</name>
<dbReference type="InterPro" id="IPR010730">
    <property type="entry name" value="HET"/>
</dbReference>